<dbReference type="OrthoDB" id="10012075at2759"/>
<keyword evidence="3" id="KW-0393">Immunoglobulin domain</keyword>
<evidence type="ECO:0000256" key="2">
    <source>
        <dbReference type="ARBA" id="ARBA00023157"/>
    </source>
</evidence>
<keyword evidence="1" id="KW-0677">Repeat</keyword>
<dbReference type="InterPro" id="IPR013783">
    <property type="entry name" value="Ig-like_fold"/>
</dbReference>
<evidence type="ECO:0000313" key="5">
    <source>
        <dbReference type="EMBL" id="MPC96556.1"/>
    </source>
</evidence>
<keyword evidence="4" id="KW-0812">Transmembrane</keyword>
<organism evidence="5 6">
    <name type="scientific">Portunus trituberculatus</name>
    <name type="common">Swimming crab</name>
    <name type="synonym">Neptunus trituberculatus</name>
    <dbReference type="NCBI Taxonomy" id="210409"/>
    <lineage>
        <taxon>Eukaryota</taxon>
        <taxon>Metazoa</taxon>
        <taxon>Ecdysozoa</taxon>
        <taxon>Arthropoda</taxon>
        <taxon>Crustacea</taxon>
        <taxon>Multicrustacea</taxon>
        <taxon>Malacostraca</taxon>
        <taxon>Eumalacostraca</taxon>
        <taxon>Eucarida</taxon>
        <taxon>Decapoda</taxon>
        <taxon>Pleocyemata</taxon>
        <taxon>Brachyura</taxon>
        <taxon>Eubrachyura</taxon>
        <taxon>Portunoidea</taxon>
        <taxon>Portunidae</taxon>
        <taxon>Portuninae</taxon>
        <taxon>Portunus</taxon>
    </lineage>
</organism>
<dbReference type="InterPro" id="IPR051170">
    <property type="entry name" value="Neural/epithelial_adhesion"/>
</dbReference>
<reference evidence="5 6" key="1">
    <citation type="submission" date="2019-05" db="EMBL/GenBank/DDBJ databases">
        <title>Another draft genome of Portunus trituberculatus and its Hox gene families provides insights of decapod evolution.</title>
        <authorList>
            <person name="Jeong J.-H."/>
            <person name="Song I."/>
            <person name="Kim S."/>
            <person name="Choi T."/>
            <person name="Kim D."/>
            <person name="Ryu S."/>
            <person name="Kim W."/>
        </authorList>
    </citation>
    <scope>NUCLEOTIDE SEQUENCE [LARGE SCALE GENOMIC DNA]</scope>
    <source>
        <tissue evidence="5">Muscle</tissue>
    </source>
</reference>
<name>A0A5B7JQE5_PORTR</name>
<sequence length="109" mass="11895">MGAYLCIARNSVPPQVSKRVLLHVHFHPIIHVPNQLIGSPYGKDVTLECKVEASPKPVTFWQNSQGRVVVVVVVVVVIVVVVIVVVVVVVAVVVVVMVEITNKLMIINK</sequence>
<dbReference type="PANTHER" id="PTHR12231:SF87">
    <property type="entry name" value="DPR-INTERACTING PROTEIN BETA, ISOFORM C"/>
    <property type="match status" value="1"/>
</dbReference>
<evidence type="ECO:0000256" key="1">
    <source>
        <dbReference type="ARBA" id="ARBA00022737"/>
    </source>
</evidence>
<dbReference type="InterPro" id="IPR036179">
    <property type="entry name" value="Ig-like_dom_sf"/>
</dbReference>
<dbReference type="SUPFAM" id="SSF48726">
    <property type="entry name" value="Immunoglobulin"/>
    <property type="match status" value="1"/>
</dbReference>
<dbReference type="AlphaFoldDB" id="A0A5B7JQE5"/>
<evidence type="ECO:0000313" key="6">
    <source>
        <dbReference type="Proteomes" id="UP000324222"/>
    </source>
</evidence>
<dbReference type="GO" id="GO:0043005">
    <property type="term" value="C:neuron projection"/>
    <property type="evidence" value="ECO:0007669"/>
    <property type="project" value="TreeGrafter"/>
</dbReference>
<keyword evidence="4" id="KW-1133">Transmembrane helix</keyword>
<dbReference type="EMBL" id="VSRR010106444">
    <property type="protein sequence ID" value="MPC96556.1"/>
    <property type="molecule type" value="Genomic_DNA"/>
</dbReference>
<comment type="caution">
    <text evidence="5">The sequence shown here is derived from an EMBL/GenBank/DDBJ whole genome shotgun (WGS) entry which is preliminary data.</text>
</comment>
<protein>
    <submittedName>
        <fullName evidence="5">Lachesin</fullName>
    </submittedName>
</protein>
<keyword evidence="4" id="KW-0472">Membrane</keyword>
<dbReference type="Gene3D" id="2.60.40.10">
    <property type="entry name" value="Immunoglobulins"/>
    <property type="match status" value="1"/>
</dbReference>
<accession>A0A5B7JQE5</accession>
<feature type="transmembrane region" description="Helical" evidence="4">
    <location>
        <begin position="68"/>
        <end position="98"/>
    </location>
</feature>
<evidence type="ECO:0000256" key="4">
    <source>
        <dbReference type="SAM" id="Phobius"/>
    </source>
</evidence>
<gene>
    <name evidence="5" type="primary">LAC_0</name>
    <name evidence="5" type="ORF">E2C01_091820</name>
</gene>
<dbReference type="PANTHER" id="PTHR12231">
    <property type="entry name" value="CTX-RELATED TYPE I TRANSMEMBRANE PROTEIN"/>
    <property type="match status" value="1"/>
</dbReference>
<dbReference type="Proteomes" id="UP000324222">
    <property type="component" value="Unassembled WGS sequence"/>
</dbReference>
<keyword evidence="6" id="KW-1185">Reference proteome</keyword>
<proteinExistence type="predicted"/>
<keyword evidence="2" id="KW-1015">Disulfide bond</keyword>
<evidence type="ECO:0000256" key="3">
    <source>
        <dbReference type="ARBA" id="ARBA00023319"/>
    </source>
</evidence>